<feature type="compositionally biased region" description="Low complexity" evidence="5">
    <location>
        <begin position="124"/>
        <end position="149"/>
    </location>
</feature>
<dbReference type="RefSeq" id="XP_069228742.1">
    <property type="nucleotide sequence ID" value="XM_069374618.1"/>
</dbReference>
<sequence>MPLAATLAAGGMRPASFLPAIKCSDCGNEIEIAAMGEHVCEKTPASATSAKSKSQNPYTMDSIASDSEPASPPPTANYTTQPAPPVTRVRAPTVGSSDAPVSKPTRPAPPRINPDAANRPFLAPHPSSPSSRSPISPASSVRSGSSAGRRPPPLRSATSPMPRLFDPRPPSPELTGGYDCAFPPFYPGQPISRPSTSHSHRGTRERAQSRGGSKLDRPITSQGSTVNGLRKPSNPNIVAPLSAHVDGRRPSDTHSLRSQDDPISRPATANSHRSDGKREPPVRPARPQEEVLSPTFLDKFSHEPISESALPPQPPVPLRSSDRSQTFPLHRSGSDESQPSPGLSRSSTEPFSGRPRAPSSAVNSVSSIDILGHPAAQRGNRMDHRLQDAPPVPKAVQEHRQNYSHASSQSSSSNGSKHSYAGSSAGGPSPSTSAASSFDAFSPLREELASYGQEEQMKPAGLSFRQPEKPTVQTENKSPPRNFARPRPEAISPGTPPKIPAAIETPEESPVDPNFNARVSHNQPWEDDVQHVKPPPLKINTSPRKRVSPPPSKPAPPPKSPSDYDPPNSAAPISNINAPKTRLPPPPFPPALSDPQPPTPGIRRPTTPGVRPICRGCNQTIEGKSVKAADGRLTGRWHKQCFTCRTCAQPFATADFYVIDNQPYCEHHYHEANGSLCAGCHRGIEGQYLETTTSAGNKGGPPTDKKFHPRCFTCVDCRIVLAEDYFEIRGRVYCERHALAAMRSQPRMVGPPGRGPPGPRGPGLYPGGGPPGGLSAPVDRRGLMAERRTTKLMVM</sequence>
<evidence type="ECO:0000313" key="8">
    <source>
        <dbReference type="Proteomes" id="UP000803884"/>
    </source>
</evidence>
<dbReference type="Pfam" id="PF00412">
    <property type="entry name" value="LIM"/>
    <property type="match status" value="2"/>
</dbReference>
<comment type="caution">
    <text evidence="7">The sequence shown here is derived from an EMBL/GenBank/DDBJ whole genome shotgun (WGS) entry which is preliminary data.</text>
</comment>
<feature type="region of interest" description="Disordered" evidence="5">
    <location>
        <begin position="745"/>
        <end position="779"/>
    </location>
</feature>
<evidence type="ECO:0000256" key="4">
    <source>
        <dbReference type="PROSITE-ProRule" id="PRU00125"/>
    </source>
</evidence>
<feature type="domain" description="LIM zinc-binding" evidence="6">
    <location>
        <begin position="612"/>
        <end position="675"/>
    </location>
</feature>
<dbReference type="Gene3D" id="2.10.110.10">
    <property type="entry name" value="Cysteine Rich Protein"/>
    <property type="match status" value="2"/>
</dbReference>
<feature type="compositionally biased region" description="Polar residues" evidence="5">
    <location>
        <begin position="55"/>
        <end position="65"/>
    </location>
</feature>
<accession>A0AB34KPJ4</accession>
<evidence type="ECO:0000256" key="5">
    <source>
        <dbReference type="SAM" id="MobiDB-lite"/>
    </source>
</evidence>
<feature type="compositionally biased region" description="Basic and acidic residues" evidence="5">
    <location>
        <begin position="272"/>
        <end position="289"/>
    </location>
</feature>
<dbReference type="GO" id="GO:0046872">
    <property type="term" value="F:metal ion binding"/>
    <property type="evidence" value="ECO:0007669"/>
    <property type="project" value="UniProtKB-KW"/>
</dbReference>
<feature type="compositionally biased region" description="Low complexity" evidence="5">
    <location>
        <begin position="601"/>
        <end position="613"/>
    </location>
</feature>
<dbReference type="CDD" id="cd08368">
    <property type="entry name" value="LIM"/>
    <property type="match status" value="1"/>
</dbReference>
<keyword evidence="3 4" id="KW-0440">LIM domain</keyword>
<dbReference type="CDD" id="cd09397">
    <property type="entry name" value="LIM1_UF1"/>
    <property type="match status" value="1"/>
</dbReference>
<feature type="compositionally biased region" description="Pro residues" evidence="5">
    <location>
        <begin position="582"/>
        <end position="600"/>
    </location>
</feature>
<dbReference type="InterPro" id="IPR017351">
    <property type="entry name" value="PINCH-1-4-like"/>
</dbReference>
<dbReference type="GeneID" id="96007456"/>
<name>A0AB34KPJ4_9PEZI</name>
<dbReference type="PANTHER" id="PTHR24210:SF14">
    <property type="entry name" value="LIM ZINC-BINDING DOMAIN-CONTAINING PROTEIN"/>
    <property type="match status" value="1"/>
</dbReference>
<dbReference type="SUPFAM" id="SSF57716">
    <property type="entry name" value="Glucocorticoid receptor-like (DNA-binding domain)"/>
    <property type="match status" value="1"/>
</dbReference>
<organism evidence="7 8">
    <name type="scientific">Cladosporium halotolerans</name>
    <dbReference type="NCBI Taxonomy" id="1052096"/>
    <lineage>
        <taxon>Eukaryota</taxon>
        <taxon>Fungi</taxon>
        <taxon>Dikarya</taxon>
        <taxon>Ascomycota</taxon>
        <taxon>Pezizomycotina</taxon>
        <taxon>Dothideomycetes</taxon>
        <taxon>Dothideomycetidae</taxon>
        <taxon>Cladosporiales</taxon>
        <taxon>Cladosporiaceae</taxon>
        <taxon>Cladosporium</taxon>
    </lineage>
</organism>
<dbReference type="SMART" id="SM00132">
    <property type="entry name" value="LIM"/>
    <property type="match status" value="2"/>
</dbReference>
<feature type="compositionally biased region" description="Polar residues" evidence="5">
    <location>
        <begin position="335"/>
        <end position="350"/>
    </location>
</feature>
<dbReference type="PANTHER" id="PTHR24210">
    <property type="entry name" value="LIM DOMAIN-CONTAINING PROTEIN"/>
    <property type="match status" value="1"/>
</dbReference>
<evidence type="ECO:0000256" key="3">
    <source>
        <dbReference type="ARBA" id="ARBA00023038"/>
    </source>
</evidence>
<gene>
    <name evidence="7" type="ORF">WHR41_06013</name>
</gene>
<reference evidence="7 8" key="1">
    <citation type="journal article" date="2020" name="Microbiol. Resour. Announc.">
        <title>Draft Genome Sequence of a Cladosporium Species Isolated from the Mesophotic Ascidian Didemnum maculosum.</title>
        <authorList>
            <person name="Gioti A."/>
            <person name="Siaperas R."/>
            <person name="Nikolaivits E."/>
            <person name="Le Goff G."/>
            <person name="Ouazzani J."/>
            <person name="Kotoulas G."/>
            <person name="Topakas E."/>
        </authorList>
    </citation>
    <scope>NUCLEOTIDE SEQUENCE [LARGE SCALE GENOMIC DNA]</scope>
    <source>
        <strain evidence="7 8">TM138-S3</strain>
    </source>
</reference>
<feature type="compositionally biased region" description="Basic and acidic residues" evidence="5">
    <location>
        <begin position="202"/>
        <end position="217"/>
    </location>
</feature>
<evidence type="ECO:0000256" key="2">
    <source>
        <dbReference type="ARBA" id="ARBA00022833"/>
    </source>
</evidence>
<dbReference type="InterPro" id="IPR001781">
    <property type="entry name" value="Znf_LIM"/>
</dbReference>
<evidence type="ECO:0000259" key="6">
    <source>
        <dbReference type="PROSITE" id="PS50023"/>
    </source>
</evidence>
<dbReference type="Proteomes" id="UP000803884">
    <property type="component" value="Unassembled WGS sequence"/>
</dbReference>
<feature type="compositionally biased region" description="Low complexity" evidence="5">
    <location>
        <begin position="403"/>
        <end position="443"/>
    </location>
</feature>
<keyword evidence="2 4" id="KW-0862">Zinc</keyword>
<feature type="compositionally biased region" description="Low complexity" evidence="5">
    <location>
        <begin position="42"/>
        <end position="54"/>
    </location>
</feature>
<protein>
    <recommendedName>
        <fullName evidence="6">LIM zinc-binding domain-containing protein</fullName>
    </recommendedName>
</protein>
<feature type="compositionally biased region" description="Pro residues" evidence="5">
    <location>
        <begin position="548"/>
        <end position="560"/>
    </location>
</feature>
<dbReference type="PROSITE" id="PS50023">
    <property type="entry name" value="LIM_DOMAIN_2"/>
    <property type="match status" value="2"/>
</dbReference>
<proteinExistence type="predicted"/>
<keyword evidence="8" id="KW-1185">Reference proteome</keyword>
<dbReference type="FunFam" id="2.10.110.10:FF:000105">
    <property type="entry name" value="Similar to LIM domain-containing protein"/>
    <property type="match status" value="1"/>
</dbReference>
<evidence type="ECO:0000313" key="7">
    <source>
        <dbReference type="EMBL" id="KAL1585636.1"/>
    </source>
</evidence>
<feature type="compositionally biased region" description="Basic and acidic residues" evidence="5">
    <location>
        <begin position="245"/>
        <end position="263"/>
    </location>
</feature>
<dbReference type="EMBL" id="JAAQHG020000018">
    <property type="protein sequence ID" value="KAL1585636.1"/>
    <property type="molecule type" value="Genomic_DNA"/>
</dbReference>
<feature type="domain" description="LIM zinc-binding" evidence="6">
    <location>
        <begin position="676"/>
        <end position="744"/>
    </location>
</feature>
<dbReference type="GO" id="GO:0030695">
    <property type="term" value="F:GTPase regulator activity"/>
    <property type="evidence" value="ECO:0007669"/>
    <property type="project" value="UniProtKB-ARBA"/>
</dbReference>
<evidence type="ECO:0000256" key="1">
    <source>
        <dbReference type="ARBA" id="ARBA00022723"/>
    </source>
</evidence>
<dbReference type="AlphaFoldDB" id="A0AB34KPJ4"/>
<keyword evidence="1 4" id="KW-0479">Metal-binding</keyword>
<feature type="region of interest" description="Disordered" evidence="5">
    <location>
        <begin position="40"/>
        <end position="613"/>
    </location>
</feature>